<dbReference type="InterPro" id="IPR043129">
    <property type="entry name" value="ATPase_NBD"/>
</dbReference>
<dbReference type="NCBIfam" id="TIGR03725">
    <property type="entry name" value="T6A_YeaZ"/>
    <property type="match status" value="1"/>
</dbReference>
<dbReference type="GO" id="GO:0002949">
    <property type="term" value="P:tRNA threonylcarbamoyladenosine modification"/>
    <property type="evidence" value="ECO:0007669"/>
    <property type="project" value="InterPro"/>
</dbReference>
<keyword evidence="3" id="KW-1185">Reference proteome</keyword>
<dbReference type="InterPro" id="IPR000905">
    <property type="entry name" value="Gcp-like_dom"/>
</dbReference>
<dbReference type="STRING" id="260084.SAMN02927928_3117"/>
<dbReference type="InterPro" id="IPR022496">
    <property type="entry name" value="T6A_TsaB"/>
</dbReference>
<dbReference type="PANTHER" id="PTHR11735:SF11">
    <property type="entry name" value="TRNA THREONYLCARBAMOYLADENOSINE BIOSYNTHESIS PROTEIN TSAB"/>
    <property type="match status" value="1"/>
</dbReference>
<dbReference type="PANTHER" id="PTHR11735">
    <property type="entry name" value="TRNA N6-ADENOSINE THREONYLCARBAMOYLTRANSFERASE"/>
    <property type="match status" value="1"/>
</dbReference>
<dbReference type="EMBL" id="FMTS01000006">
    <property type="protein sequence ID" value="SCW75079.1"/>
    <property type="molecule type" value="Genomic_DNA"/>
</dbReference>
<dbReference type="Gene3D" id="3.30.420.40">
    <property type="match status" value="1"/>
</dbReference>
<reference evidence="3" key="1">
    <citation type="submission" date="2016-10" db="EMBL/GenBank/DDBJ databases">
        <authorList>
            <person name="Varghese N."/>
            <person name="Submissions S."/>
        </authorList>
    </citation>
    <scope>NUCLEOTIDE SEQUENCE [LARGE SCALE GENOMIC DNA]</scope>
    <source>
        <strain evidence="3">CGMCC 1.3431</strain>
    </source>
</reference>
<name>A0A1G4T3H3_9CAUL</name>
<sequence length="217" mass="22754">MALRLVIDTSLNACGLGLFDSETCLFDITEGMTRGQQERLPVMALEAFHATGIKARDLNLIAVTLGPGSFTGVRVGLSFAKGLATGAGVPLKGIGTLEALGRHANLQDKTRLAVVNGGRGQIYVQRFPLGAPVTLDIHAPEAITEFAAANSVDTLTGPAAALLSGYWPKADEFPQTWPSLDAISNLAIDAGHDDLTPLYMREADAIASTRGIISLNA</sequence>
<evidence type="ECO:0000313" key="2">
    <source>
        <dbReference type="EMBL" id="SCW75079.1"/>
    </source>
</evidence>
<dbReference type="Proteomes" id="UP000199150">
    <property type="component" value="Unassembled WGS sequence"/>
</dbReference>
<dbReference type="GO" id="GO:0005829">
    <property type="term" value="C:cytosol"/>
    <property type="evidence" value="ECO:0007669"/>
    <property type="project" value="TreeGrafter"/>
</dbReference>
<organism evidence="2 3">
    <name type="scientific">Asticcacaulis taihuensis</name>
    <dbReference type="NCBI Taxonomy" id="260084"/>
    <lineage>
        <taxon>Bacteria</taxon>
        <taxon>Pseudomonadati</taxon>
        <taxon>Pseudomonadota</taxon>
        <taxon>Alphaproteobacteria</taxon>
        <taxon>Caulobacterales</taxon>
        <taxon>Caulobacteraceae</taxon>
        <taxon>Asticcacaulis</taxon>
    </lineage>
</organism>
<dbReference type="Pfam" id="PF00814">
    <property type="entry name" value="TsaD"/>
    <property type="match status" value="1"/>
</dbReference>
<proteinExistence type="predicted"/>
<accession>A0A1G4T3H3</accession>
<evidence type="ECO:0000313" key="3">
    <source>
        <dbReference type="Proteomes" id="UP000199150"/>
    </source>
</evidence>
<dbReference type="AlphaFoldDB" id="A0A1G4T3H3"/>
<dbReference type="SUPFAM" id="SSF53067">
    <property type="entry name" value="Actin-like ATPase domain"/>
    <property type="match status" value="1"/>
</dbReference>
<dbReference type="OrthoDB" id="9809995at2"/>
<protein>
    <submittedName>
        <fullName evidence="2">tRNA threonylcarbamoyladenosine biosynthesis protein TsaB</fullName>
    </submittedName>
</protein>
<evidence type="ECO:0000259" key="1">
    <source>
        <dbReference type="Pfam" id="PF00814"/>
    </source>
</evidence>
<dbReference type="RefSeq" id="WP_090649867.1">
    <property type="nucleotide sequence ID" value="NZ_CBCRYE010000005.1"/>
</dbReference>
<gene>
    <name evidence="2" type="ORF">SAMN02927928_3117</name>
</gene>
<feature type="domain" description="Gcp-like" evidence="1">
    <location>
        <begin position="34"/>
        <end position="161"/>
    </location>
</feature>